<protein>
    <submittedName>
        <fullName evidence="1">Uncharacterized protein</fullName>
    </submittedName>
</protein>
<reference evidence="1 2" key="1">
    <citation type="submission" date="2020-08" db="EMBL/GenBank/DDBJ databases">
        <authorList>
            <person name="Koutsovoulos G."/>
            <person name="Danchin GJ E."/>
        </authorList>
    </citation>
    <scope>NUCLEOTIDE SEQUENCE [LARGE SCALE GENOMIC DNA]</scope>
</reference>
<dbReference type="EMBL" id="CAJEWN010000009">
    <property type="protein sequence ID" value="CAD2130394.1"/>
    <property type="molecule type" value="Genomic_DNA"/>
</dbReference>
<accession>A0A6V7TPU7</accession>
<sequence>MEKKETIPTKNCYAHLWRELLPIGSGHILPSTLHITHGVATRAIWNDLLNCYTKKLK</sequence>
<comment type="caution">
    <text evidence="1">The sequence shown here is derived from an EMBL/GenBank/DDBJ whole genome shotgun (WGS) entry which is preliminary data.</text>
</comment>
<evidence type="ECO:0000313" key="2">
    <source>
        <dbReference type="Proteomes" id="UP000580250"/>
    </source>
</evidence>
<dbReference type="Proteomes" id="UP000580250">
    <property type="component" value="Unassembled WGS sequence"/>
</dbReference>
<name>A0A6V7TPU7_MELEN</name>
<proteinExistence type="predicted"/>
<gene>
    <name evidence="1" type="ORF">MENT_LOCUS2962</name>
</gene>
<dbReference type="AlphaFoldDB" id="A0A6V7TPU7"/>
<organism evidence="1 2">
    <name type="scientific">Meloidogyne enterolobii</name>
    <name type="common">Root-knot nematode worm</name>
    <name type="synonym">Meloidogyne mayaguensis</name>
    <dbReference type="NCBI Taxonomy" id="390850"/>
    <lineage>
        <taxon>Eukaryota</taxon>
        <taxon>Metazoa</taxon>
        <taxon>Ecdysozoa</taxon>
        <taxon>Nematoda</taxon>
        <taxon>Chromadorea</taxon>
        <taxon>Rhabditida</taxon>
        <taxon>Tylenchina</taxon>
        <taxon>Tylenchomorpha</taxon>
        <taxon>Tylenchoidea</taxon>
        <taxon>Meloidogynidae</taxon>
        <taxon>Meloidogyninae</taxon>
        <taxon>Meloidogyne</taxon>
    </lineage>
</organism>
<evidence type="ECO:0000313" key="1">
    <source>
        <dbReference type="EMBL" id="CAD2130394.1"/>
    </source>
</evidence>